<dbReference type="OrthoDB" id="5959916at2"/>
<organism evidence="1 2">
    <name type="scientific">Tahibacter aquaticus</name>
    <dbReference type="NCBI Taxonomy" id="520092"/>
    <lineage>
        <taxon>Bacteria</taxon>
        <taxon>Pseudomonadati</taxon>
        <taxon>Pseudomonadota</taxon>
        <taxon>Gammaproteobacteria</taxon>
        <taxon>Lysobacterales</taxon>
        <taxon>Rhodanobacteraceae</taxon>
        <taxon>Tahibacter</taxon>
    </lineage>
</organism>
<keyword evidence="2" id="KW-1185">Reference proteome</keyword>
<name>A0A4R6YL07_9GAMM</name>
<evidence type="ECO:0008006" key="3">
    <source>
        <dbReference type="Google" id="ProtNLM"/>
    </source>
</evidence>
<dbReference type="AlphaFoldDB" id="A0A4R6YL07"/>
<comment type="caution">
    <text evidence="1">The sequence shown here is derived from an EMBL/GenBank/DDBJ whole genome shotgun (WGS) entry which is preliminary data.</text>
</comment>
<protein>
    <recommendedName>
        <fullName evidence="3">DUF2946 family protein</fullName>
    </recommendedName>
</protein>
<dbReference type="RefSeq" id="WP_133821675.1">
    <property type="nucleotide sequence ID" value="NZ_SNZH01000024.1"/>
</dbReference>
<dbReference type="EMBL" id="SNZH01000024">
    <property type="protein sequence ID" value="TDR37717.1"/>
    <property type="molecule type" value="Genomic_DNA"/>
</dbReference>
<evidence type="ECO:0000313" key="1">
    <source>
        <dbReference type="EMBL" id="TDR37717.1"/>
    </source>
</evidence>
<reference evidence="1 2" key="1">
    <citation type="submission" date="2019-03" db="EMBL/GenBank/DDBJ databases">
        <title>Genomic Encyclopedia of Type Strains, Phase IV (KMG-IV): sequencing the most valuable type-strain genomes for metagenomic binning, comparative biology and taxonomic classification.</title>
        <authorList>
            <person name="Goeker M."/>
        </authorList>
    </citation>
    <scope>NUCLEOTIDE SEQUENCE [LARGE SCALE GENOMIC DNA]</scope>
    <source>
        <strain evidence="1 2">DSM 21667</strain>
    </source>
</reference>
<evidence type="ECO:0000313" key="2">
    <source>
        <dbReference type="Proteomes" id="UP000295293"/>
    </source>
</evidence>
<accession>A0A4R6YL07</accession>
<gene>
    <name evidence="1" type="ORF">DFR29_12414</name>
</gene>
<sequence>MTPSAPPLITRIRRRMASMAWLLAVLVLAKAGFAAACLADGPSAAPVAISVAAVVDNVAAAAPLDGDTGLCWHAGLNGCHCSCVHVSAIVPGGWQLTATPPPAMPIASEPPAIVIGLRDDHLRPPIA</sequence>
<proteinExistence type="predicted"/>
<dbReference type="Proteomes" id="UP000295293">
    <property type="component" value="Unassembled WGS sequence"/>
</dbReference>